<dbReference type="PANTHER" id="PTHR47989:SF62">
    <property type="entry name" value="OS05G0423500 PROTEIN"/>
    <property type="match status" value="1"/>
</dbReference>
<evidence type="ECO:0000313" key="20">
    <source>
        <dbReference type="EMBL" id="PSS10165.1"/>
    </source>
</evidence>
<dbReference type="Pfam" id="PF19160">
    <property type="entry name" value="SPARK"/>
    <property type="match status" value="1"/>
</dbReference>
<keyword evidence="12 20" id="KW-0675">Receptor</keyword>
<protein>
    <recommendedName>
        <fullName evidence="2">non-specific serine/threonine protein kinase</fullName>
        <ecNumber evidence="2">2.7.11.1</ecNumber>
    </recommendedName>
</protein>
<dbReference type="AlphaFoldDB" id="A0A2R6QLA8"/>
<dbReference type="InterPro" id="IPR008271">
    <property type="entry name" value="Ser/Thr_kinase_AS"/>
</dbReference>
<dbReference type="Gramene" id="PSS10165">
    <property type="protein sequence ID" value="PSS10165"/>
    <property type="gene ID" value="CEY00_Acc17234"/>
</dbReference>
<dbReference type="Proteomes" id="UP000241394">
    <property type="component" value="Chromosome LG15"/>
</dbReference>
<dbReference type="OMA" id="YNAEWIS"/>
<dbReference type="InterPro" id="IPR000719">
    <property type="entry name" value="Prot_kinase_dom"/>
</dbReference>
<keyword evidence="5 17" id="KW-0812">Transmembrane</keyword>
<comment type="catalytic activity">
    <reaction evidence="14">
        <text>L-threonyl-[protein] + ATP = O-phospho-L-threonyl-[protein] + ADP + H(+)</text>
        <dbReference type="Rhea" id="RHEA:46608"/>
        <dbReference type="Rhea" id="RHEA-COMP:11060"/>
        <dbReference type="Rhea" id="RHEA-COMP:11605"/>
        <dbReference type="ChEBI" id="CHEBI:15378"/>
        <dbReference type="ChEBI" id="CHEBI:30013"/>
        <dbReference type="ChEBI" id="CHEBI:30616"/>
        <dbReference type="ChEBI" id="CHEBI:61977"/>
        <dbReference type="ChEBI" id="CHEBI:456216"/>
        <dbReference type="EC" id="2.7.11.1"/>
    </reaction>
</comment>
<evidence type="ECO:0000313" key="21">
    <source>
        <dbReference type="Proteomes" id="UP000241394"/>
    </source>
</evidence>
<dbReference type="EC" id="2.7.11.1" evidence="2"/>
<keyword evidence="3" id="KW-0723">Serine/threonine-protein kinase</keyword>
<evidence type="ECO:0000256" key="7">
    <source>
        <dbReference type="ARBA" id="ARBA00022741"/>
    </source>
</evidence>
<dbReference type="InterPro" id="IPR011009">
    <property type="entry name" value="Kinase-like_dom_sf"/>
</dbReference>
<dbReference type="GO" id="GO:0016020">
    <property type="term" value="C:membrane"/>
    <property type="evidence" value="ECO:0007669"/>
    <property type="project" value="UniProtKB-SubCell"/>
</dbReference>
<keyword evidence="6 18" id="KW-0732">Signal</keyword>
<accession>A0A2R6QLA8</accession>
<keyword evidence="10 17" id="KW-1133">Transmembrane helix</keyword>
<dbReference type="InterPro" id="IPR043891">
    <property type="entry name" value="SPARK"/>
</dbReference>
<organism evidence="20 21">
    <name type="scientific">Actinidia chinensis var. chinensis</name>
    <name type="common">Chinese soft-hair kiwi</name>
    <dbReference type="NCBI Taxonomy" id="1590841"/>
    <lineage>
        <taxon>Eukaryota</taxon>
        <taxon>Viridiplantae</taxon>
        <taxon>Streptophyta</taxon>
        <taxon>Embryophyta</taxon>
        <taxon>Tracheophyta</taxon>
        <taxon>Spermatophyta</taxon>
        <taxon>Magnoliopsida</taxon>
        <taxon>eudicotyledons</taxon>
        <taxon>Gunneridae</taxon>
        <taxon>Pentapetalae</taxon>
        <taxon>asterids</taxon>
        <taxon>Ericales</taxon>
        <taxon>Actinidiaceae</taxon>
        <taxon>Actinidia</taxon>
    </lineage>
</organism>
<keyword evidence="7 16" id="KW-0547">Nucleotide-binding</keyword>
<dbReference type="SUPFAM" id="SSF56112">
    <property type="entry name" value="Protein kinase-like (PK-like)"/>
    <property type="match status" value="1"/>
</dbReference>
<comment type="subcellular location">
    <subcellularLocation>
        <location evidence="1">Membrane</location>
        <topology evidence="1">Single-pass type I membrane protein</topology>
    </subcellularLocation>
</comment>
<dbReference type="GO" id="GO:0005524">
    <property type="term" value="F:ATP binding"/>
    <property type="evidence" value="ECO:0007669"/>
    <property type="project" value="UniProtKB-UniRule"/>
</dbReference>
<dbReference type="InterPro" id="IPR001245">
    <property type="entry name" value="Ser-Thr/Tyr_kinase_cat_dom"/>
</dbReference>
<feature type="binding site" evidence="16">
    <location>
        <position position="319"/>
    </location>
    <ligand>
        <name>ATP</name>
        <dbReference type="ChEBI" id="CHEBI:30616"/>
    </ligand>
</feature>
<dbReference type="GO" id="GO:0004674">
    <property type="term" value="F:protein serine/threonine kinase activity"/>
    <property type="evidence" value="ECO:0007669"/>
    <property type="project" value="UniProtKB-KW"/>
</dbReference>
<keyword evidence="4" id="KW-0808">Transferase</keyword>
<dbReference type="InterPro" id="IPR017441">
    <property type="entry name" value="Protein_kinase_ATP_BS"/>
</dbReference>
<keyword evidence="9 16" id="KW-0067">ATP-binding</keyword>
<dbReference type="EMBL" id="NKQK01000015">
    <property type="protein sequence ID" value="PSS10165.1"/>
    <property type="molecule type" value="Genomic_DNA"/>
</dbReference>
<keyword evidence="11 17" id="KW-0472">Membrane</keyword>
<name>A0A2R6QLA8_ACTCC</name>
<evidence type="ECO:0000256" key="15">
    <source>
        <dbReference type="ARBA" id="ARBA00048679"/>
    </source>
</evidence>
<evidence type="ECO:0000256" key="8">
    <source>
        <dbReference type="ARBA" id="ARBA00022777"/>
    </source>
</evidence>
<evidence type="ECO:0000256" key="2">
    <source>
        <dbReference type="ARBA" id="ARBA00012513"/>
    </source>
</evidence>
<dbReference type="STRING" id="1590841.A0A2R6QLA8"/>
<dbReference type="PROSITE" id="PS00107">
    <property type="entry name" value="PROTEIN_KINASE_ATP"/>
    <property type="match status" value="1"/>
</dbReference>
<evidence type="ECO:0000256" key="12">
    <source>
        <dbReference type="ARBA" id="ARBA00023170"/>
    </source>
</evidence>
<dbReference type="PROSITE" id="PS50011">
    <property type="entry name" value="PROTEIN_KINASE_DOM"/>
    <property type="match status" value="1"/>
</dbReference>
<feature type="domain" description="Protein kinase" evidence="19">
    <location>
        <begin position="291"/>
        <end position="574"/>
    </location>
</feature>
<reference evidence="21" key="2">
    <citation type="journal article" date="2018" name="BMC Genomics">
        <title>A manually annotated Actinidia chinensis var. chinensis (kiwifruit) genome highlights the challenges associated with draft genomes and gene prediction in plants.</title>
        <authorList>
            <person name="Pilkington S.M."/>
            <person name="Crowhurst R."/>
            <person name="Hilario E."/>
            <person name="Nardozza S."/>
            <person name="Fraser L."/>
            <person name="Peng Y."/>
            <person name="Gunaseelan K."/>
            <person name="Simpson R."/>
            <person name="Tahir J."/>
            <person name="Deroles S.C."/>
            <person name="Templeton K."/>
            <person name="Luo Z."/>
            <person name="Davy M."/>
            <person name="Cheng C."/>
            <person name="McNeilage M."/>
            <person name="Scaglione D."/>
            <person name="Liu Y."/>
            <person name="Zhang Q."/>
            <person name="Datson P."/>
            <person name="De Silva N."/>
            <person name="Gardiner S.E."/>
            <person name="Bassett H."/>
            <person name="Chagne D."/>
            <person name="McCallum J."/>
            <person name="Dzierzon H."/>
            <person name="Deng C."/>
            <person name="Wang Y.Y."/>
            <person name="Barron L."/>
            <person name="Manako K."/>
            <person name="Bowen J."/>
            <person name="Foster T.M."/>
            <person name="Erridge Z.A."/>
            <person name="Tiffin H."/>
            <person name="Waite C.N."/>
            <person name="Davies K.M."/>
            <person name="Grierson E.P."/>
            <person name="Laing W.A."/>
            <person name="Kirk R."/>
            <person name="Chen X."/>
            <person name="Wood M."/>
            <person name="Montefiori M."/>
            <person name="Brummell D.A."/>
            <person name="Schwinn K.E."/>
            <person name="Catanach A."/>
            <person name="Fullerton C."/>
            <person name="Li D."/>
            <person name="Meiyalaghan S."/>
            <person name="Nieuwenhuizen N."/>
            <person name="Read N."/>
            <person name="Prakash R."/>
            <person name="Hunter D."/>
            <person name="Zhang H."/>
            <person name="McKenzie M."/>
            <person name="Knabel M."/>
            <person name="Harris A."/>
            <person name="Allan A.C."/>
            <person name="Gleave A."/>
            <person name="Chen A."/>
            <person name="Janssen B.J."/>
            <person name="Plunkett B."/>
            <person name="Ampomah-Dwamena C."/>
            <person name="Voogd C."/>
            <person name="Leif D."/>
            <person name="Lafferty D."/>
            <person name="Souleyre E.J.F."/>
            <person name="Varkonyi-Gasic E."/>
            <person name="Gambi F."/>
            <person name="Hanley J."/>
            <person name="Yao J.L."/>
            <person name="Cheung J."/>
            <person name="David K.M."/>
            <person name="Warren B."/>
            <person name="Marsh K."/>
            <person name="Snowden K.C."/>
            <person name="Lin-Wang K."/>
            <person name="Brian L."/>
            <person name="Martinez-Sanchez M."/>
            <person name="Wang M."/>
            <person name="Ileperuma N."/>
            <person name="Macnee N."/>
            <person name="Campin R."/>
            <person name="McAtee P."/>
            <person name="Drummond R.S.M."/>
            <person name="Espley R.V."/>
            <person name="Ireland H.S."/>
            <person name="Wu R."/>
            <person name="Atkinson R.G."/>
            <person name="Karunairetnam S."/>
            <person name="Bulley S."/>
            <person name="Chunkath S."/>
            <person name="Hanley Z."/>
            <person name="Storey R."/>
            <person name="Thrimawithana A.H."/>
            <person name="Thomson S."/>
            <person name="David C."/>
            <person name="Testolin R."/>
            <person name="Huang H."/>
            <person name="Hellens R.P."/>
            <person name="Schaffer R.J."/>
        </authorList>
    </citation>
    <scope>NUCLEOTIDE SEQUENCE [LARGE SCALE GENOMIC DNA]</scope>
    <source>
        <strain evidence="21">cv. Red5</strain>
    </source>
</reference>
<evidence type="ECO:0000256" key="17">
    <source>
        <dbReference type="SAM" id="Phobius"/>
    </source>
</evidence>
<evidence type="ECO:0000256" key="14">
    <source>
        <dbReference type="ARBA" id="ARBA00047899"/>
    </source>
</evidence>
<evidence type="ECO:0000256" key="11">
    <source>
        <dbReference type="ARBA" id="ARBA00023136"/>
    </source>
</evidence>
<evidence type="ECO:0000259" key="19">
    <source>
        <dbReference type="PROSITE" id="PS50011"/>
    </source>
</evidence>
<evidence type="ECO:0000256" key="16">
    <source>
        <dbReference type="PROSITE-ProRule" id="PRU10141"/>
    </source>
</evidence>
<keyword evidence="8 20" id="KW-0418">Kinase</keyword>
<dbReference type="InParanoid" id="A0A2R6QLA8"/>
<evidence type="ECO:0000256" key="3">
    <source>
        <dbReference type="ARBA" id="ARBA00022527"/>
    </source>
</evidence>
<sequence>MSLCLLVFLALASMSYGLTFSSAENLASDHSCPLNFDVLRDVAKVRSALVDVPTCCNYVLEGMRLIQSEYLRTHGQFLPPSSTSEACWVSYRALVRELVPNFDIQTSCGYHPEWVSLACKNVTMGSEFERLIPESKLKDVRGNCNQQLQNSSQCALCTNDLLKVQAHLEGLKKDENVSDCSGYPYIYAAALVNRFGPTDKGTQSCLFSFHLWHSSAPPRRPRHIVAISGAMMGCLIGIFGAALAVAFMWRLHERKRREKKNSYVTEFESISANAYLVMYKFEEIRRATMNFSRENLIGIGGYGNVYRGKLQDGSEVAVKRFKNCSVGGNRSFAHEVEVIASVKHTNLVNLRGYCTATEPLQGHQRMIVCDLMHNGSLYDHLFGSRAKRLPWPIRQRIALGTAHGLAYLHYGAQPGIIHRDIKASNILLDEKFEPKLADFGLAKYNPREMTHLSTRVAGTLGYVAPEYALYGKLSEGSDVYSFGVVLLELVSGKKAVLSGDEGKAYLLTDWAWSLVRQGRALDIVEENMPEMGSPEVMEQYVFIAVLCCHPNLHARPIMDQIVKLLETNGQVSLFSGPPVYSPSTDCL</sequence>
<dbReference type="CDD" id="cd14066">
    <property type="entry name" value="STKc_IRAK"/>
    <property type="match status" value="1"/>
</dbReference>
<evidence type="ECO:0000256" key="9">
    <source>
        <dbReference type="ARBA" id="ARBA00022840"/>
    </source>
</evidence>
<evidence type="ECO:0000256" key="13">
    <source>
        <dbReference type="ARBA" id="ARBA00023180"/>
    </source>
</evidence>
<reference evidence="20 21" key="1">
    <citation type="submission" date="2017-07" db="EMBL/GenBank/DDBJ databases">
        <title>An improved, manually edited Actinidia chinensis var. chinensis (kiwifruit) genome highlights the challenges associated with draft genomes and gene prediction in plants.</title>
        <authorList>
            <person name="Pilkington S."/>
            <person name="Crowhurst R."/>
            <person name="Hilario E."/>
            <person name="Nardozza S."/>
            <person name="Fraser L."/>
            <person name="Peng Y."/>
            <person name="Gunaseelan K."/>
            <person name="Simpson R."/>
            <person name="Tahir J."/>
            <person name="Deroles S."/>
            <person name="Templeton K."/>
            <person name="Luo Z."/>
            <person name="Davy M."/>
            <person name="Cheng C."/>
            <person name="Mcneilage M."/>
            <person name="Scaglione D."/>
            <person name="Liu Y."/>
            <person name="Zhang Q."/>
            <person name="Datson P."/>
            <person name="De Silva N."/>
            <person name="Gardiner S."/>
            <person name="Bassett H."/>
            <person name="Chagne D."/>
            <person name="Mccallum J."/>
            <person name="Dzierzon H."/>
            <person name="Deng C."/>
            <person name="Wang Y.-Y."/>
            <person name="Barron N."/>
            <person name="Manako K."/>
            <person name="Bowen J."/>
            <person name="Foster T."/>
            <person name="Erridge Z."/>
            <person name="Tiffin H."/>
            <person name="Waite C."/>
            <person name="Davies K."/>
            <person name="Grierson E."/>
            <person name="Laing W."/>
            <person name="Kirk R."/>
            <person name="Chen X."/>
            <person name="Wood M."/>
            <person name="Montefiori M."/>
            <person name="Brummell D."/>
            <person name="Schwinn K."/>
            <person name="Catanach A."/>
            <person name="Fullerton C."/>
            <person name="Li D."/>
            <person name="Meiyalaghan S."/>
            <person name="Nieuwenhuizen N."/>
            <person name="Read N."/>
            <person name="Prakash R."/>
            <person name="Hunter D."/>
            <person name="Zhang H."/>
            <person name="Mckenzie M."/>
            <person name="Knabel M."/>
            <person name="Harris A."/>
            <person name="Allan A."/>
            <person name="Chen A."/>
            <person name="Janssen B."/>
            <person name="Plunkett B."/>
            <person name="Dwamena C."/>
            <person name="Voogd C."/>
            <person name="Leif D."/>
            <person name="Lafferty D."/>
            <person name="Souleyre E."/>
            <person name="Varkonyi-Gasic E."/>
            <person name="Gambi F."/>
            <person name="Hanley J."/>
            <person name="Yao J.-L."/>
            <person name="Cheung J."/>
            <person name="David K."/>
            <person name="Warren B."/>
            <person name="Marsh K."/>
            <person name="Snowden K."/>
            <person name="Lin-Wang K."/>
            <person name="Brian L."/>
            <person name="Martinez-Sanchez M."/>
            <person name="Wang M."/>
            <person name="Ileperuma N."/>
            <person name="Macnee N."/>
            <person name="Campin R."/>
            <person name="Mcatee P."/>
            <person name="Drummond R."/>
            <person name="Espley R."/>
            <person name="Ireland H."/>
            <person name="Wu R."/>
            <person name="Atkinson R."/>
            <person name="Karunairetnam S."/>
            <person name="Bulley S."/>
            <person name="Chunkath S."/>
            <person name="Hanley Z."/>
            <person name="Storey R."/>
            <person name="Thrimawithana A."/>
            <person name="Thomson S."/>
            <person name="David C."/>
            <person name="Testolin R."/>
        </authorList>
    </citation>
    <scope>NUCLEOTIDE SEQUENCE [LARGE SCALE GENOMIC DNA]</scope>
    <source>
        <strain evidence="21">cv. Red5</strain>
        <tissue evidence="20">Young leaf</tissue>
    </source>
</reference>
<comment type="caution">
    <text evidence="20">The sequence shown here is derived from an EMBL/GenBank/DDBJ whole genome shotgun (WGS) entry which is preliminary data.</text>
</comment>
<feature type="transmembrane region" description="Helical" evidence="17">
    <location>
        <begin position="224"/>
        <end position="249"/>
    </location>
</feature>
<dbReference type="Gene3D" id="1.10.510.10">
    <property type="entry name" value="Transferase(Phosphotransferase) domain 1"/>
    <property type="match status" value="1"/>
</dbReference>
<evidence type="ECO:0000256" key="18">
    <source>
        <dbReference type="SAM" id="SignalP"/>
    </source>
</evidence>
<dbReference type="Pfam" id="PF07714">
    <property type="entry name" value="PK_Tyr_Ser-Thr"/>
    <property type="match status" value="1"/>
</dbReference>
<dbReference type="PROSITE" id="PS00108">
    <property type="entry name" value="PROTEIN_KINASE_ST"/>
    <property type="match status" value="1"/>
</dbReference>
<evidence type="ECO:0000256" key="4">
    <source>
        <dbReference type="ARBA" id="ARBA00022679"/>
    </source>
</evidence>
<dbReference type="FunFam" id="1.10.510.10:FF:000287">
    <property type="entry name" value="probable LRR receptor-like serine/threonine-protein kinase RKF3"/>
    <property type="match status" value="1"/>
</dbReference>
<dbReference type="Gene3D" id="3.30.200.20">
    <property type="entry name" value="Phosphorylase Kinase, domain 1"/>
    <property type="match status" value="1"/>
</dbReference>
<evidence type="ECO:0000256" key="10">
    <source>
        <dbReference type="ARBA" id="ARBA00022989"/>
    </source>
</evidence>
<gene>
    <name evidence="20" type="ORF">CEY00_Acc17234</name>
</gene>
<comment type="catalytic activity">
    <reaction evidence="15">
        <text>L-seryl-[protein] + ATP = O-phospho-L-seryl-[protein] + ADP + H(+)</text>
        <dbReference type="Rhea" id="RHEA:17989"/>
        <dbReference type="Rhea" id="RHEA-COMP:9863"/>
        <dbReference type="Rhea" id="RHEA-COMP:11604"/>
        <dbReference type="ChEBI" id="CHEBI:15378"/>
        <dbReference type="ChEBI" id="CHEBI:29999"/>
        <dbReference type="ChEBI" id="CHEBI:30616"/>
        <dbReference type="ChEBI" id="CHEBI:83421"/>
        <dbReference type="ChEBI" id="CHEBI:456216"/>
        <dbReference type="EC" id="2.7.11.1"/>
    </reaction>
</comment>
<feature type="chain" id="PRO_5015351389" description="non-specific serine/threonine protein kinase" evidence="18">
    <location>
        <begin position="18"/>
        <end position="587"/>
    </location>
</feature>
<dbReference type="SMART" id="SM00220">
    <property type="entry name" value="S_TKc"/>
    <property type="match status" value="1"/>
</dbReference>
<evidence type="ECO:0000256" key="5">
    <source>
        <dbReference type="ARBA" id="ARBA00022692"/>
    </source>
</evidence>
<keyword evidence="21" id="KW-1185">Reference proteome</keyword>
<evidence type="ECO:0000256" key="6">
    <source>
        <dbReference type="ARBA" id="ARBA00022729"/>
    </source>
</evidence>
<keyword evidence="13" id="KW-0325">Glycoprotein</keyword>
<dbReference type="PANTHER" id="PTHR47989">
    <property type="entry name" value="OS01G0750732 PROTEIN"/>
    <property type="match status" value="1"/>
</dbReference>
<evidence type="ECO:0000256" key="1">
    <source>
        <dbReference type="ARBA" id="ARBA00004479"/>
    </source>
</evidence>
<proteinExistence type="predicted"/>
<dbReference type="OrthoDB" id="780646at2759"/>
<feature type="signal peptide" evidence="18">
    <location>
        <begin position="1"/>
        <end position="17"/>
    </location>
</feature>
<dbReference type="FunFam" id="3.30.200.20:FF:000390">
    <property type="entry name" value="probable LRR receptor-like serine/threonine-protein kinase RKF3"/>
    <property type="match status" value="1"/>
</dbReference>